<dbReference type="Gene3D" id="1.10.30.10">
    <property type="entry name" value="High mobility group box domain"/>
    <property type="match status" value="2"/>
</dbReference>
<dbReference type="InParanoid" id="A0A151ZFI5"/>
<feature type="coiled-coil region" evidence="3">
    <location>
        <begin position="186"/>
        <end position="220"/>
    </location>
</feature>
<evidence type="ECO:0000259" key="5">
    <source>
        <dbReference type="PROSITE" id="PS50118"/>
    </source>
</evidence>
<reference evidence="6 7" key="1">
    <citation type="submission" date="2015-12" db="EMBL/GenBank/DDBJ databases">
        <title>Dictyostelia acquired genes for synthesis and detection of signals that induce cell-type specialization by lateral gene transfer from prokaryotes.</title>
        <authorList>
            <person name="Gloeckner G."/>
            <person name="Schaap P."/>
        </authorList>
    </citation>
    <scope>NUCLEOTIDE SEQUENCE [LARGE SCALE GENOMIC DNA]</scope>
    <source>
        <strain evidence="6 7">TK</strain>
    </source>
</reference>
<gene>
    <name evidence="6" type="ORF">DLAC_06626</name>
</gene>
<name>A0A151ZFI5_TIELA</name>
<dbReference type="EMBL" id="LODT01000029">
    <property type="protein sequence ID" value="KYQ92630.1"/>
    <property type="molecule type" value="Genomic_DNA"/>
</dbReference>
<feature type="DNA-binding region" description="HMG box" evidence="2">
    <location>
        <begin position="71"/>
        <end position="137"/>
    </location>
</feature>
<dbReference type="Pfam" id="PF00505">
    <property type="entry name" value="HMG_box"/>
    <property type="match status" value="1"/>
</dbReference>
<evidence type="ECO:0000256" key="4">
    <source>
        <dbReference type="SAM" id="MobiDB-lite"/>
    </source>
</evidence>
<keyword evidence="2" id="KW-0539">Nucleus</keyword>
<dbReference type="OMA" id="NELSHYQ"/>
<dbReference type="InterPro" id="IPR036910">
    <property type="entry name" value="HMG_box_dom_sf"/>
</dbReference>
<dbReference type="AlphaFoldDB" id="A0A151ZFI5"/>
<feature type="domain" description="HMG box" evidence="5">
    <location>
        <begin position="137"/>
        <end position="204"/>
    </location>
</feature>
<proteinExistence type="predicted"/>
<dbReference type="Proteomes" id="UP000076078">
    <property type="component" value="Unassembled WGS sequence"/>
</dbReference>
<feature type="domain" description="HMG box" evidence="5">
    <location>
        <begin position="71"/>
        <end position="137"/>
    </location>
</feature>
<dbReference type="CDD" id="cd00084">
    <property type="entry name" value="HMG-box_SF"/>
    <property type="match status" value="2"/>
</dbReference>
<comment type="caution">
    <text evidence="6">The sequence shown here is derived from an EMBL/GenBank/DDBJ whole genome shotgun (WGS) entry which is preliminary data.</text>
</comment>
<evidence type="ECO:0000313" key="7">
    <source>
        <dbReference type="Proteomes" id="UP000076078"/>
    </source>
</evidence>
<sequence length="221" mass="25376">MLSLTKSIFNNGSKIGFTSQVYLNALRQYATKTNKDSTTTPKVTKKQITLEKRLKKFDERVEKQLQKTLRGSRAKSPYNLFVASQYVNNKVESGTVMQRMKSISEKWKSISPSEKSQYIQKSKEDKARVDRENSELPQKPSKSSPYTLYIAAKASSKPTGVKVTEYFKTLGKNWSSMSDADKEPYIKQSEKYKAATTEKLDKYNQQVEQLRKKIVDNLSKK</sequence>
<evidence type="ECO:0000313" key="6">
    <source>
        <dbReference type="EMBL" id="KYQ92630.1"/>
    </source>
</evidence>
<dbReference type="GO" id="GO:0005634">
    <property type="term" value="C:nucleus"/>
    <property type="evidence" value="ECO:0007669"/>
    <property type="project" value="UniProtKB-UniRule"/>
</dbReference>
<dbReference type="InterPro" id="IPR050342">
    <property type="entry name" value="HMGB"/>
</dbReference>
<accession>A0A151ZFI5</accession>
<dbReference type="Pfam" id="PF09011">
    <property type="entry name" value="HMG_box_2"/>
    <property type="match status" value="1"/>
</dbReference>
<feature type="DNA-binding region" description="HMG box" evidence="2">
    <location>
        <begin position="137"/>
        <end position="204"/>
    </location>
</feature>
<dbReference type="PROSITE" id="PS50118">
    <property type="entry name" value="HMG_BOX_2"/>
    <property type="match status" value="2"/>
</dbReference>
<dbReference type="PANTHER" id="PTHR48112">
    <property type="entry name" value="HIGH MOBILITY GROUP PROTEIN DSP1"/>
    <property type="match status" value="1"/>
</dbReference>
<evidence type="ECO:0000256" key="1">
    <source>
        <dbReference type="ARBA" id="ARBA00023125"/>
    </source>
</evidence>
<organism evidence="6 7">
    <name type="scientific">Tieghemostelium lacteum</name>
    <name type="common">Slime mold</name>
    <name type="synonym">Dictyostelium lacteum</name>
    <dbReference type="NCBI Taxonomy" id="361077"/>
    <lineage>
        <taxon>Eukaryota</taxon>
        <taxon>Amoebozoa</taxon>
        <taxon>Evosea</taxon>
        <taxon>Eumycetozoa</taxon>
        <taxon>Dictyostelia</taxon>
        <taxon>Dictyosteliales</taxon>
        <taxon>Raperosteliaceae</taxon>
        <taxon>Tieghemostelium</taxon>
    </lineage>
</organism>
<keyword evidence="7" id="KW-1185">Reference proteome</keyword>
<dbReference type="STRING" id="361077.A0A151ZFI5"/>
<evidence type="ECO:0000256" key="3">
    <source>
        <dbReference type="SAM" id="Coils"/>
    </source>
</evidence>
<dbReference type="SUPFAM" id="SSF47095">
    <property type="entry name" value="HMG-box"/>
    <property type="match status" value="2"/>
</dbReference>
<feature type="region of interest" description="Disordered" evidence="4">
    <location>
        <begin position="114"/>
        <end position="143"/>
    </location>
</feature>
<protein>
    <recommendedName>
        <fullName evidence="5">HMG box domain-containing protein</fullName>
    </recommendedName>
</protein>
<dbReference type="OrthoDB" id="1919336at2759"/>
<evidence type="ECO:0000256" key="2">
    <source>
        <dbReference type="PROSITE-ProRule" id="PRU00267"/>
    </source>
</evidence>
<feature type="compositionally biased region" description="Basic and acidic residues" evidence="4">
    <location>
        <begin position="121"/>
        <end position="134"/>
    </location>
</feature>
<dbReference type="GO" id="GO:0003677">
    <property type="term" value="F:DNA binding"/>
    <property type="evidence" value="ECO:0007669"/>
    <property type="project" value="UniProtKB-UniRule"/>
</dbReference>
<keyword evidence="1 2" id="KW-0238">DNA-binding</keyword>
<dbReference type="InterPro" id="IPR009071">
    <property type="entry name" value="HMG_box_dom"/>
</dbReference>
<keyword evidence="3" id="KW-0175">Coiled coil</keyword>
<dbReference type="SMART" id="SM00398">
    <property type="entry name" value="HMG"/>
    <property type="match status" value="2"/>
</dbReference>